<keyword evidence="2" id="KW-0812">Transmembrane</keyword>
<organism evidence="3 4">
    <name type="scientific">Portunus trituberculatus</name>
    <name type="common">Swimming crab</name>
    <name type="synonym">Neptunus trituberculatus</name>
    <dbReference type="NCBI Taxonomy" id="210409"/>
    <lineage>
        <taxon>Eukaryota</taxon>
        <taxon>Metazoa</taxon>
        <taxon>Ecdysozoa</taxon>
        <taxon>Arthropoda</taxon>
        <taxon>Crustacea</taxon>
        <taxon>Multicrustacea</taxon>
        <taxon>Malacostraca</taxon>
        <taxon>Eumalacostraca</taxon>
        <taxon>Eucarida</taxon>
        <taxon>Decapoda</taxon>
        <taxon>Pleocyemata</taxon>
        <taxon>Brachyura</taxon>
        <taxon>Eubrachyura</taxon>
        <taxon>Portunoidea</taxon>
        <taxon>Portunidae</taxon>
        <taxon>Portuninae</taxon>
        <taxon>Portunus</taxon>
    </lineage>
</organism>
<keyword evidence="2" id="KW-0472">Membrane</keyword>
<dbReference type="Proteomes" id="UP000324222">
    <property type="component" value="Unassembled WGS sequence"/>
</dbReference>
<keyword evidence="4" id="KW-1185">Reference proteome</keyword>
<sequence>MCGKVKTDSLFPFTIAPPPLLCLIPFPLSFLSVLRHFLALLGFSLSPSLLPSSQHPPLFLSSTSFAPNTFSSSSSSSSSSSWHHSKRKLMPHHTLTASLPR</sequence>
<evidence type="ECO:0000256" key="1">
    <source>
        <dbReference type="SAM" id="MobiDB-lite"/>
    </source>
</evidence>
<dbReference type="AlphaFoldDB" id="A0A5B7K3F0"/>
<name>A0A5B7K3F0_PORTR</name>
<dbReference type="EMBL" id="VSRR010125588">
    <property type="protein sequence ID" value="MPD01057.1"/>
    <property type="molecule type" value="Genomic_DNA"/>
</dbReference>
<evidence type="ECO:0000313" key="3">
    <source>
        <dbReference type="EMBL" id="MPD01057.1"/>
    </source>
</evidence>
<reference evidence="3 4" key="1">
    <citation type="submission" date="2019-05" db="EMBL/GenBank/DDBJ databases">
        <title>Another draft genome of Portunus trituberculatus and its Hox gene families provides insights of decapod evolution.</title>
        <authorList>
            <person name="Jeong J.-H."/>
            <person name="Song I."/>
            <person name="Kim S."/>
            <person name="Choi T."/>
            <person name="Kim D."/>
            <person name="Ryu S."/>
            <person name="Kim W."/>
        </authorList>
    </citation>
    <scope>NUCLEOTIDE SEQUENCE [LARGE SCALE GENOMIC DNA]</scope>
    <source>
        <tissue evidence="3">Muscle</tissue>
    </source>
</reference>
<evidence type="ECO:0000256" key="2">
    <source>
        <dbReference type="SAM" id="Phobius"/>
    </source>
</evidence>
<feature type="compositionally biased region" description="Low complexity" evidence="1">
    <location>
        <begin position="71"/>
        <end position="81"/>
    </location>
</feature>
<accession>A0A5B7K3F0</accession>
<protein>
    <submittedName>
        <fullName evidence="3">Uncharacterized protein</fullName>
    </submittedName>
</protein>
<keyword evidence="2" id="KW-1133">Transmembrane helix</keyword>
<evidence type="ECO:0000313" key="4">
    <source>
        <dbReference type="Proteomes" id="UP000324222"/>
    </source>
</evidence>
<feature type="region of interest" description="Disordered" evidence="1">
    <location>
        <begin position="68"/>
        <end position="101"/>
    </location>
</feature>
<feature type="transmembrane region" description="Helical" evidence="2">
    <location>
        <begin position="20"/>
        <end position="43"/>
    </location>
</feature>
<comment type="caution">
    <text evidence="3">The sequence shown here is derived from an EMBL/GenBank/DDBJ whole genome shotgun (WGS) entry which is preliminary data.</text>
</comment>
<proteinExistence type="predicted"/>
<gene>
    <name evidence="3" type="ORF">E2C01_096569</name>
</gene>